<dbReference type="Proteomes" id="UP000620591">
    <property type="component" value="Unassembled WGS sequence"/>
</dbReference>
<evidence type="ECO:0000259" key="10">
    <source>
        <dbReference type="PROSITE" id="PS50893"/>
    </source>
</evidence>
<dbReference type="GO" id="GO:0015808">
    <property type="term" value="P:L-alanine transport"/>
    <property type="evidence" value="ECO:0007669"/>
    <property type="project" value="TreeGrafter"/>
</dbReference>
<name>A0A8I0JZY8_9ACTN</name>
<keyword evidence="7 9" id="KW-1133">Transmembrane helix</keyword>
<evidence type="ECO:0000313" key="11">
    <source>
        <dbReference type="EMBL" id="MBC9226492.1"/>
    </source>
</evidence>
<evidence type="ECO:0000256" key="4">
    <source>
        <dbReference type="ARBA" id="ARBA00022692"/>
    </source>
</evidence>
<dbReference type="InterPro" id="IPR051120">
    <property type="entry name" value="ABC_AA/LPS_Transport"/>
</dbReference>
<dbReference type="PROSITE" id="PS50893">
    <property type="entry name" value="ABC_TRANSPORTER_2"/>
    <property type="match status" value="1"/>
</dbReference>
<dbReference type="SUPFAM" id="SSF52540">
    <property type="entry name" value="P-loop containing nucleoside triphosphate hydrolases"/>
    <property type="match status" value="1"/>
</dbReference>
<keyword evidence="2" id="KW-0813">Transport</keyword>
<feature type="transmembrane region" description="Helical" evidence="9">
    <location>
        <begin position="177"/>
        <end position="196"/>
    </location>
</feature>
<dbReference type="CDD" id="cd06581">
    <property type="entry name" value="TM_PBP1_LivM_like"/>
    <property type="match status" value="1"/>
</dbReference>
<dbReference type="Pfam" id="PF12399">
    <property type="entry name" value="BCA_ABC_TP_C"/>
    <property type="match status" value="1"/>
</dbReference>
<dbReference type="AlphaFoldDB" id="A0A8I0JZY8"/>
<feature type="domain" description="ABC transporter" evidence="10">
    <location>
        <begin position="379"/>
        <end position="605"/>
    </location>
</feature>
<keyword evidence="8 9" id="KW-0472">Membrane</keyword>
<sequence>MSVIDKPVGGRSATPAQSPESWRTGLFDLERGWLITAVAFAFLALVPVISADSLFVVTEGLFLLTMCYAWNLVGGFLGELSFAHMLFWAIGGYGVLYWINDGNSVVTGFLIYAAVAMVAGVIVALLIKASGLKGLLPISIFTLVLGQIAYTYAIGSEDLGGVEGVSALSLPAWSDEAMYLVLVAIAAFTAIVNLTVSNTRLGSSWLAIRDDQVAAHVAGINVTRHRLLAYAISAALFAVGGAFQAYYAGYALPAVTLNIHPLLLVTLAVFIGGTGSAMGPLIGTLIIFGLQAVAQQFSTSAEVSLYAQLAEFAIALVLLRVVLPKLGGLDLMTALIRRLRKVGRRRGDDDDVRVTGSDVSLATALLDRSADDAGAPGELVLRNVKKSFGRLEVLKDVNFVVRPGEVLGIVGPNGAGKSTLCNLISGVEPVTAGEISLGETDLTTIPARKRTDFGIGRSFQTPRLFESLSLTKNLALAARGVGESTAKNALAALGVTDAHLRRGDDSQFFARRLTEVVKASSQGTAVLLLDEPLAGLTSDEHESVLALARDAANAGACVIIVEHLIPVLAPAVDRIVALADGRVIADGPPMEVLQDEAVVEAYLGTPHVEEAE</sequence>
<dbReference type="InterPro" id="IPR003593">
    <property type="entry name" value="AAA+_ATPase"/>
</dbReference>
<feature type="transmembrane region" description="Helical" evidence="9">
    <location>
        <begin position="305"/>
        <end position="323"/>
    </location>
</feature>
<dbReference type="GO" id="GO:0005886">
    <property type="term" value="C:plasma membrane"/>
    <property type="evidence" value="ECO:0007669"/>
    <property type="project" value="UniProtKB-SubCell"/>
</dbReference>
<feature type="transmembrane region" description="Helical" evidence="9">
    <location>
        <begin position="227"/>
        <end position="247"/>
    </location>
</feature>
<accession>A0A8I0JZY8</accession>
<dbReference type="GO" id="GO:0042941">
    <property type="term" value="P:D-alanine transmembrane transport"/>
    <property type="evidence" value="ECO:0007669"/>
    <property type="project" value="TreeGrafter"/>
</dbReference>
<dbReference type="GO" id="GO:0016887">
    <property type="term" value="F:ATP hydrolysis activity"/>
    <property type="evidence" value="ECO:0007669"/>
    <property type="project" value="InterPro"/>
</dbReference>
<gene>
    <name evidence="11" type="ORF">IBG24_09205</name>
</gene>
<dbReference type="InterPro" id="IPR032823">
    <property type="entry name" value="BCA_ABC_TP_C"/>
</dbReference>
<dbReference type="InterPro" id="IPR027417">
    <property type="entry name" value="P-loop_NTPase"/>
</dbReference>
<keyword evidence="6 11" id="KW-0067">ATP-binding</keyword>
<keyword evidence="4 9" id="KW-0812">Transmembrane</keyword>
<dbReference type="InterPro" id="IPR001851">
    <property type="entry name" value="ABC_transp_permease"/>
</dbReference>
<dbReference type="GO" id="GO:0015192">
    <property type="term" value="F:L-phenylalanine transmembrane transporter activity"/>
    <property type="evidence" value="ECO:0007669"/>
    <property type="project" value="TreeGrafter"/>
</dbReference>
<feature type="transmembrane region" description="Helical" evidence="9">
    <location>
        <begin position="267"/>
        <end position="293"/>
    </location>
</feature>
<dbReference type="GO" id="GO:0005304">
    <property type="term" value="F:L-valine transmembrane transporter activity"/>
    <property type="evidence" value="ECO:0007669"/>
    <property type="project" value="TreeGrafter"/>
</dbReference>
<dbReference type="GO" id="GO:0005524">
    <property type="term" value="F:ATP binding"/>
    <property type="evidence" value="ECO:0007669"/>
    <property type="project" value="UniProtKB-KW"/>
</dbReference>
<evidence type="ECO:0000256" key="3">
    <source>
        <dbReference type="ARBA" id="ARBA00022475"/>
    </source>
</evidence>
<dbReference type="EMBL" id="JACTVM010000002">
    <property type="protein sequence ID" value="MBC9226492.1"/>
    <property type="molecule type" value="Genomic_DNA"/>
</dbReference>
<keyword evidence="5" id="KW-0547">Nucleotide-binding</keyword>
<evidence type="ECO:0000256" key="8">
    <source>
        <dbReference type="ARBA" id="ARBA00023136"/>
    </source>
</evidence>
<comment type="caution">
    <text evidence="11">The sequence shown here is derived from an EMBL/GenBank/DDBJ whole genome shotgun (WGS) entry which is preliminary data.</text>
</comment>
<reference evidence="11" key="1">
    <citation type="submission" date="2020-09" db="EMBL/GenBank/DDBJ databases">
        <title>Novel species in genus Aeromicrobium.</title>
        <authorList>
            <person name="Zhang G."/>
        </authorList>
    </citation>
    <scope>NUCLEOTIDE SEQUENCE</scope>
    <source>
        <strain evidence="11">Zg-636</strain>
    </source>
</reference>
<evidence type="ECO:0000313" key="12">
    <source>
        <dbReference type="Proteomes" id="UP000620591"/>
    </source>
</evidence>
<evidence type="ECO:0000256" key="9">
    <source>
        <dbReference type="SAM" id="Phobius"/>
    </source>
</evidence>
<feature type="transmembrane region" description="Helical" evidence="9">
    <location>
        <begin position="134"/>
        <end position="153"/>
    </location>
</feature>
<comment type="subcellular location">
    <subcellularLocation>
        <location evidence="1">Cell membrane</location>
        <topology evidence="1">Multi-pass membrane protein</topology>
    </subcellularLocation>
</comment>
<proteinExistence type="predicted"/>
<evidence type="ECO:0000256" key="1">
    <source>
        <dbReference type="ARBA" id="ARBA00004651"/>
    </source>
</evidence>
<dbReference type="Gene3D" id="3.40.50.300">
    <property type="entry name" value="P-loop containing nucleotide triphosphate hydrolases"/>
    <property type="match status" value="1"/>
</dbReference>
<dbReference type="GO" id="GO:0015188">
    <property type="term" value="F:L-isoleucine transmembrane transporter activity"/>
    <property type="evidence" value="ECO:0007669"/>
    <property type="project" value="TreeGrafter"/>
</dbReference>
<dbReference type="PANTHER" id="PTHR45772">
    <property type="entry name" value="CONSERVED COMPONENT OF ABC TRANSPORTER FOR NATURAL AMINO ACIDS-RELATED"/>
    <property type="match status" value="1"/>
</dbReference>
<dbReference type="RefSeq" id="WP_187769340.1">
    <property type="nucleotide sequence ID" value="NZ_JACTVM010000002.1"/>
</dbReference>
<evidence type="ECO:0000256" key="2">
    <source>
        <dbReference type="ARBA" id="ARBA00022448"/>
    </source>
</evidence>
<evidence type="ECO:0000256" key="5">
    <source>
        <dbReference type="ARBA" id="ARBA00022741"/>
    </source>
</evidence>
<dbReference type="Pfam" id="PF00005">
    <property type="entry name" value="ABC_tran"/>
    <property type="match status" value="1"/>
</dbReference>
<dbReference type="Pfam" id="PF02653">
    <property type="entry name" value="BPD_transp_2"/>
    <property type="match status" value="1"/>
</dbReference>
<protein>
    <submittedName>
        <fullName evidence="11">ATP-binding cassette domain-containing protein</fullName>
    </submittedName>
</protein>
<dbReference type="GO" id="GO:1903806">
    <property type="term" value="P:L-isoleucine import across plasma membrane"/>
    <property type="evidence" value="ECO:0007669"/>
    <property type="project" value="TreeGrafter"/>
</dbReference>
<feature type="transmembrane region" description="Helical" evidence="9">
    <location>
        <begin position="105"/>
        <end position="127"/>
    </location>
</feature>
<dbReference type="SMART" id="SM00382">
    <property type="entry name" value="AAA"/>
    <property type="match status" value="1"/>
</dbReference>
<evidence type="ECO:0000256" key="7">
    <source>
        <dbReference type="ARBA" id="ARBA00022989"/>
    </source>
</evidence>
<feature type="transmembrane region" description="Helical" evidence="9">
    <location>
        <begin position="32"/>
        <end position="49"/>
    </location>
</feature>
<dbReference type="GO" id="GO:1903805">
    <property type="term" value="P:L-valine import across plasma membrane"/>
    <property type="evidence" value="ECO:0007669"/>
    <property type="project" value="TreeGrafter"/>
</dbReference>
<dbReference type="PANTHER" id="PTHR45772:SF7">
    <property type="entry name" value="AMINO ACID ABC TRANSPORTER ATP-BINDING PROTEIN"/>
    <property type="match status" value="1"/>
</dbReference>
<dbReference type="InterPro" id="IPR043428">
    <property type="entry name" value="LivM-like"/>
</dbReference>
<organism evidence="11 12">
    <name type="scientific">Aeromicrobium senzhongii</name>
    <dbReference type="NCBI Taxonomy" id="2663859"/>
    <lineage>
        <taxon>Bacteria</taxon>
        <taxon>Bacillati</taxon>
        <taxon>Actinomycetota</taxon>
        <taxon>Actinomycetes</taxon>
        <taxon>Propionibacteriales</taxon>
        <taxon>Nocardioidaceae</taxon>
        <taxon>Aeromicrobium</taxon>
    </lineage>
</organism>
<evidence type="ECO:0000256" key="6">
    <source>
        <dbReference type="ARBA" id="ARBA00022840"/>
    </source>
</evidence>
<keyword evidence="3" id="KW-1003">Cell membrane</keyword>
<dbReference type="InterPro" id="IPR003439">
    <property type="entry name" value="ABC_transporter-like_ATP-bd"/>
</dbReference>